<evidence type="ECO:0000313" key="2">
    <source>
        <dbReference type="EMBL" id="KAJ7611740.1"/>
    </source>
</evidence>
<keyword evidence="3" id="KW-1185">Reference proteome</keyword>
<comment type="caution">
    <text evidence="2">The sequence shown here is derived from an EMBL/GenBank/DDBJ whole genome shotgun (WGS) entry which is preliminary data.</text>
</comment>
<dbReference type="EMBL" id="JARKIF010000032">
    <property type="protein sequence ID" value="KAJ7611740.1"/>
    <property type="molecule type" value="Genomic_DNA"/>
</dbReference>
<sequence>YATKRQRSWIITALSSAATTFGSLPFLWDVISSGGDVTALQPRYSFAALVCRLFQGLLLADLIVGCCCYAEHITIAWGIVHHTAYIALLSYLIPSGAAHCFCLAAFMELPTLHLALSFLHPRLRHDVLFCALFFATRIVFHISLIFAFSTKLGMTVVQGNPLPLVFLTLALPGHVMWFSQSVRGTIRR</sequence>
<keyword evidence="1" id="KW-0812">Transmembrane</keyword>
<proteinExistence type="predicted"/>
<feature type="transmembrane region" description="Helical" evidence="1">
    <location>
        <begin position="161"/>
        <end position="179"/>
    </location>
</feature>
<accession>A0AAD7B6U3</accession>
<evidence type="ECO:0000313" key="3">
    <source>
        <dbReference type="Proteomes" id="UP001221142"/>
    </source>
</evidence>
<protein>
    <recommendedName>
        <fullName evidence="4">TLC domain-containing protein</fullName>
    </recommendedName>
</protein>
<keyword evidence="1" id="KW-1133">Transmembrane helix</keyword>
<dbReference type="AlphaFoldDB" id="A0AAD7B6U3"/>
<reference evidence="2" key="1">
    <citation type="submission" date="2023-03" db="EMBL/GenBank/DDBJ databases">
        <title>Massive genome expansion in bonnet fungi (Mycena s.s.) driven by repeated elements and novel gene families across ecological guilds.</title>
        <authorList>
            <consortium name="Lawrence Berkeley National Laboratory"/>
            <person name="Harder C.B."/>
            <person name="Miyauchi S."/>
            <person name="Viragh M."/>
            <person name="Kuo A."/>
            <person name="Thoen E."/>
            <person name="Andreopoulos B."/>
            <person name="Lu D."/>
            <person name="Skrede I."/>
            <person name="Drula E."/>
            <person name="Henrissat B."/>
            <person name="Morin E."/>
            <person name="Kohler A."/>
            <person name="Barry K."/>
            <person name="LaButti K."/>
            <person name="Morin E."/>
            <person name="Salamov A."/>
            <person name="Lipzen A."/>
            <person name="Mereny Z."/>
            <person name="Hegedus B."/>
            <person name="Baldrian P."/>
            <person name="Stursova M."/>
            <person name="Weitz H."/>
            <person name="Taylor A."/>
            <person name="Grigoriev I.V."/>
            <person name="Nagy L.G."/>
            <person name="Martin F."/>
            <person name="Kauserud H."/>
        </authorList>
    </citation>
    <scope>NUCLEOTIDE SEQUENCE</scope>
    <source>
        <strain evidence="2">9284</strain>
    </source>
</reference>
<evidence type="ECO:0000256" key="1">
    <source>
        <dbReference type="SAM" id="Phobius"/>
    </source>
</evidence>
<feature type="transmembrane region" description="Helical" evidence="1">
    <location>
        <begin position="127"/>
        <end position="149"/>
    </location>
</feature>
<feature type="transmembrane region" description="Helical" evidence="1">
    <location>
        <begin position="9"/>
        <end position="28"/>
    </location>
</feature>
<keyword evidence="1" id="KW-0472">Membrane</keyword>
<organism evidence="2 3">
    <name type="scientific">Roridomyces roridus</name>
    <dbReference type="NCBI Taxonomy" id="1738132"/>
    <lineage>
        <taxon>Eukaryota</taxon>
        <taxon>Fungi</taxon>
        <taxon>Dikarya</taxon>
        <taxon>Basidiomycota</taxon>
        <taxon>Agaricomycotina</taxon>
        <taxon>Agaricomycetes</taxon>
        <taxon>Agaricomycetidae</taxon>
        <taxon>Agaricales</taxon>
        <taxon>Marasmiineae</taxon>
        <taxon>Mycenaceae</taxon>
        <taxon>Roridomyces</taxon>
    </lineage>
</organism>
<feature type="transmembrane region" description="Helical" evidence="1">
    <location>
        <begin position="84"/>
        <end position="106"/>
    </location>
</feature>
<feature type="non-terminal residue" evidence="2">
    <location>
        <position position="1"/>
    </location>
</feature>
<gene>
    <name evidence="2" type="ORF">FB45DRAFT_694355</name>
</gene>
<dbReference type="Proteomes" id="UP001221142">
    <property type="component" value="Unassembled WGS sequence"/>
</dbReference>
<evidence type="ECO:0008006" key="4">
    <source>
        <dbReference type="Google" id="ProtNLM"/>
    </source>
</evidence>
<name>A0AAD7B6U3_9AGAR</name>
<feature type="non-terminal residue" evidence="2">
    <location>
        <position position="188"/>
    </location>
</feature>